<dbReference type="PROSITE" id="PS00018">
    <property type="entry name" value="EF_HAND_1"/>
    <property type="match status" value="1"/>
</dbReference>
<proteinExistence type="predicted"/>
<evidence type="ECO:0000313" key="6">
    <source>
        <dbReference type="Proteomes" id="UP000007879"/>
    </source>
</evidence>
<dbReference type="InterPro" id="IPR000488">
    <property type="entry name" value="Death_dom"/>
</dbReference>
<protein>
    <recommendedName>
        <fullName evidence="4">Death domain-containing protein</fullName>
    </recommendedName>
</protein>
<evidence type="ECO:0000256" key="3">
    <source>
        <dbReference type="SAM" id="MobiDB-lite"/>
    </source>
</evidence>
<dbReference type="PROSITE" id="PS50017">
    <property type="entry name" value="DEATH_DOMAIN"/>
    <property type="match status" value="1"/>
</dbReference>
<reference evidence="6" key="1">
    <citation type="journal article" date="2010" name="Nature">
        <title>The Amphimedon queenslandica genome and the evolution of animal complexity.</title>
        <authorList>
            <person name="Srivastava M."/>
            <person name="Simakov O."/>
            <person name="Chapman J."/>
            <person name="Fahey B."/>
            <person name="Gauthier M.E."/>
            <person name="Mitros T."/>
            <person name="Richards G.S."/>
            <person name="Conaco C."/>
            <person name="Dacre M."/>
            <person name="Hellsten U."/>
            <person name="Larroux C."/>
            <person name="Putnam N.H."/>
            <person name="Stanke M."/>
            <person name="Adamska M."/>
            <person name="Darling A."/>
            <person name="Degnan S.M."/>
            <person name="Oakley T.H."/>
            <person name="Plachetzki D.C."/>
            <person name="Zhai Y."/>
            <person name="Adamski M."/>
            <person name="Calcino A."/>
            <person name="Cummins S.F."/>
            <person name="Goodstein D.M."/>
            <person name="Harris C."/>
            <person name="Jackson D.J."/>
            <person name="Leys S.P."/>
            <person name="Shu S."/>
            <person name="Woodcroft B.J."/>
            <person name="Vervoort M."/>
            <person name="Kosik K.S."/>
            <person name="Manning G."/>
            <person name="Degnan B.M."/>
            <person name="Rokhsar D.S."/>
        </authorList>
    </citation>
    <scope>NUCLEOTIDE SEQUENCE [LARGE SCALE GENOMIC DNA]</scope>
</reference>
<dbReference type="GeneID" id="109585630"/>
<dbReference type="Pfam" id="PF00531">
    <property type="entry name" value="Death"/>
    <property type="match status" value="1"/>
</dbReference>
<feature type="coiled-coil region" evidence="2">
    <location>
        <begin position="597"/>
        <end position="624"/>
    </location>
</feature>
<evidence type="ECO:0000256" key="2">
    <source>
        <dbReference type="SAM" id="Coils"/>
    </source>
</evidence>
<accession>A0AAN0JKU7</accession>
<dbReference type="GO" id="GO:0007165">
    <property type="term" value="P:signal transduction"/>
    <property type="evidence" value="ECO:0007669"/>
    <property type="project" value="InterPro"/>
</dbReference>
<reference evidence="5" key="2">
    <citation type="submission" date="2024-06" db="UniProtKB">
        <authorList>
            <consortium name="EnsemblMetazoa"/>
        </authorList>
    </citation>
    <scope>IDENTIFICATION</scope>
</reference>
<dbReference type="Pfam" id="PF16095">
    <property type="entry name" value="COR-A"/>
    <property type="match status" value="1"/>
</dbReference>
<dbReference type="Gene3D" id="1.10.533.10">
    <property type="entry name" value="Death Domain, Fas"/>
    <property type="match status" value="1"/>
</dbReference>
<dbReference type="RefSeq" id="XP_019857323.1">
    <property type="nucleotide sequence ID" value="XM_020001764.1"/>
</dbReference>
<evidence type="ECO:0000259" key="4">
    <source>
        <dbReference type="PROSITE" id="PS50017"/>
    </source>
</evidence>
<dbReference type="InterPro" id="IPR018247">
    <property type="entry name" value="EF_Hand_1_Ca_BS"/>
</dbReference>
<keyword evidence="2" id="KW-0175">Coiled coil</keyword>
<dbReference type="EnsemblMetazoa" id="XM_020001764.1">
    <property type="protein sequence ID" value="XP_019857323.1"/>
    <property type="gene ID" value="LOC109585630"/>
</dbReference>
<feature type="domain" description="Death" evidence="4">
    <location>
        <begin position="690"/>
        <end position="757"/>
    </location>
</feature>
<dbReference type="KEGG" id="aqu:109585630"/>
<keyword evidence="6" id="KW-1185">Reference proteome</keyword>
<evidence type="ECO:0000313" key="5">
    <source>
        <dbReference type="EnsemblMetazoa" id="XP_019857323.1"/>
    </source>
</evidence>
<dbReference type="Proteomes" id="UP000007879">
    <property type="component" value="Unassembled WGS sequence"/>
</dbReference>
<organism evidence="5 6">
    <name type="scientific">Amphimedon queenslandica</name>
    <name type="common">Sponge</name>
    <dbReference type="NCBI Taxonomy" id="400682"/>
    <lineage>
        <taxon>Eukaryota</taxon>
        <taxon>Metazoa</taxon>
        <taxon>Porifera</taxon>
        <taxon>Demospongiae</taxon>
        <taxon>Heteroscleromorpha</taxon>
        <taxon>Haplosclerida</taxon>
        <taxon>Niphatidae</taxon>
        <taxon>Amphimedon</taxon>
    </lineage>
</organism>
<keyword evidence="1" id="KW-0677">Repeat</keyword>
<name>A0AAN0JKU7_AMPQE</name>
<feature type="region of interest" description="Disordered" evidence="3">
    <location>
        <begin position="88"/>
        <end position="108"/>
    </location>
</feature>
<dbReference type="AlphaFoldDB" id="A0AAN0JKU7"/>
<dbReference type="InterPro" id="IPR011029">
    <property type="entry name" value="DEATH-like_dom_sf"/>
</dbReference>
<sequence>MDNKTPFEMAKDMHFLEAVQLIKESIVARPLREHDTENDDDSVNGQMKVPRNVKFLVSGPPQVGKSVFTKRFKGEIINLKKTKKLADSAEFTPPNNPDDTTDEPKSNRMSFVFDTGMGTHMKDIIDIDVQQYEMYNVLPHLFQGQTFHLVVFDISVDLTKELSIIRDDGSKMCYVPVQFLHQLLSHYNDVRSYNSRAVLLATNVDRIDDSCRSSVFRQKDKEIRKYFGKASFLSNGFLVFDDDTGLIFLAVDNMNGNEEEMSQISSFINKELQKSSSEVEVSISCSSFFYKLRDHGGLIQFKEWIEMAKIDGISQKEIPQILNFASQEVGLFLYFEEVEGFKDFVIIDLSSFIRTITSALLAISSKNKDISNTGIISKHDLDQVLSLNSHLPIEMAFIINLLKYYNILLDFDPKQYFIPSLLLPDTRIASITEDEIKTKNPILFQFEDASNPITVLSALVTELSKEKALLESIRFNNHIKFHHRNTSIRAMIRFSYLEIQVDGGSGDPSNVYEFMKKVIFNSHDKAPPFFTGFYCSSVHPRPHFSKLESPGYTSMVCTEFRECPNHQKAIALSSHHKEWLVSYTPMAKKTSLSLELLNSLEKENNRMKSEKTQLLEKFELAQKDNDILLDKLREKDFYIAMLQDRVKEKDHHIKKLLLNKEVDMGHIGIMTPKPDMIHKIAEALKPMEDDWYMLGEFLVVGESQLYEIDQNKNGSDSKLECLLYNYADRCHELLNQVEKFLKKMERDDLLTELYKSVCDNGILHDYLVPLQDKLDDVGYLVPSKCQKGKEPSYERLGCLIAGKEIFLIQGGNAHQMNWKEYGLSISISEGSLSSTETAMISVVALAGGPFIFPENTVLVSAVYAISVSKKLLKPFKLELQHCVRLEDESQAKFLKFVTAPISSAKLPLQFTAVEGGEFPIGSSYGSIKRGKYCLMGITGEKSTIAADDQSEGDKSNKQLTRVPTPIVKAMGYTLMIYYEPKYREYWVTFTAVKNLDALHKYIEAEHATAEKGPHEPFSFKEQHTEIQLKLEPTIKTDRWTIQTHSASCKMRQTDMDMFGEGNHSLPPECIISVYSSSNAYTDDSDSALHYPVPVEGTTEPMTLFIHRQVVTSPNSPANQFSPADDDKAKDIFQEQIDELTVLLSKTDNRLIIASKLFSKKLISEAGYNAATDENNKSGLQNGTTLLMYIREAVNQSGKSAARLRNLIDIFSKEDAFKPIAEEMSKKLK</sequence>
<dbReference type="InterPro" id="IPR032171">
    <property type="entry name" value="COR-A"/>
</dbReference>
<evidence type="ECO:0000256" key="1">
    <source>
        <dbReference type="ARBA" id="ARBA00022737"/>
    </source>
</evidence>